<proteinExistence type="predicted"/>
<reference evidence="2 4" key="1">
    <citation type="submission" date="2016-10" db="EMBL/GenBank/DDBJ databases">
        <authorList>
            <person name="Varghese N."/>
            <person name="Submissions S."/>
        </authorList>
    </citation>
    <scope>NUCLEOTIDE SEQUENCE [LARGE SCALE GENOMIC DNA]</scope>
    <source>
        <strain evidence="2 4">GMCC 1.11211</strain>
    </source>
</reference>
<protein>
    <submittedName>
        <fullName evidence="3">TIGR02611 family protein</fullName>
    </submittedName>
</protein>
<accession>A0A1I3BYD4</accession>
<dbReference type="InterPro" id="IPR013434">
    <property type="entry name" value="CHP02611"/>
</dbReference>
<organism evidence="3 5">
    <name type="scientific">Cryobacterium levicorallinum</name>
    <dbReference type="NCBI Taxonomy" id="995038"/>
    <lineage>
        <taxon>Bacteria</taxon>
        <taxon>Bacillati</taxon>
        <taxon>Actinomycetota</taxon>
        <taxon>Actinomycetes</taxon>
        <taxon>Micrococcales</taxon>
        <taxon>Microbacteriaceae</taxon>
        <taxon>Cryobacterium</taxon>
    </lineage>
</organism>
<keyword evidence="4" id="KW-1185">Reference proteome</keyword>
<feature type="transmembrane region" description="Helical" evidence="1">
    <location>
        <begin position="35"/>
        <end position="59"/>
    </location>
</feature>
<dbReference type="Proteomes" id="UP000199681">
    <property type="component" value="Unassembled WGS sequence"/>
</dbReference>
<name>A0A1I3BYD4_9MICO</name>
<dbReference type="AlphaFoldDB" id="A0A1I3BYD4"/>
<keyword evidence="1" id="KW-1133">Transmembrane helix</keyword>
<gene>
    <name evidence="3" type="ORF">E3O11_06630</name>
    <name evidence="2" type="ORF">SAMN05216274_1118</name>
</gene>
<sequence length="113" mass="12413">MSNALSRDIATGTDPRHPVRRALGRARAWVDGHAYLLFAYRLAVALLGTLVILVGVILIPLPGPGWLIVFLGLAVLGTEFASARRVGAFLKRIVTRAWAWWRARRARRVASSA</sequence>
<dbReference type="InterPro" id="IPR019099">
    <property type="entry name" value="Uncharacterised_PGPGW_TM"/>
</dbReference>
<keyword evidence="1" id="KW-0812">Transmembrane</keyword>
<dbReference type="RefSeq" id="WP_092450762.1">
    <property type="nucleotide sequence ID" value="NZ_BKAC01000009.1"/>
</dbReference>
<keyword evidence="1" id="KW-0472">Membrane</keyword>
<dbReference type="EMBL" id="FOPW01000011">
    <property type="protein sequence ID" value="SFH66959.1"/>
    <property type="molecule type" value="Genomic_DNA"/>
</dbReference>
<comment type="caution">
    <text evidence="3">The sequence shown here is derived from an EMBL/GenBank/DDBJ whole genome shotgun (WGS) entry which is preliminary data.</text>
</comment>
<evidence type="ECO:0000313" key="2">
    <source>
        <dbReference type="EMBL" id="SFH66959.1"/>
    </source>
</evidence>
<dbReference type="Proteomes" id="UP000297963">
    <property type="component" value="Unassembled WGS sequence"/>
</dbReference>
<dbReference type="EMBL" id="SOFE01000012">
    <property type="protein sequence ID" value="TFB85642.1"/>
    <property type="molecule type" value="Genomic_DNA"/>
</dbReference>
<dbReference type="STRING" id="995038.SAMN05216274_1118"/>
<evidence type="ECO:0000313" key="4">
    <source>
        <dbReference type="Proteomes" id="UP000199681"/>
    </source>
</evidence>
<dbReference type="NCBIfam" id="TIGR02611">
    <property type="entry name" value="TIGR02611 family protein"/>
    <property type="match status" value="1"/>
</dbReference>
<dbReference type="Pfam" id="PF09656">
    <property type="entry name" value="PGPGW"/>
    <property type="match status" value="1"/>
</dbReference>
<evidence type="ECO:0000313" key="3">
    <source>
        <dbReference type="EMBL" id="TFB85642.1"/>
    </source>
</evidence>
<reference evidence="3 5" key="2">
    <citation type="submission" date="2019-03" db="EMBL/GenBank/DDBJ databases">
        <title>Genomics of glacier-inhabiting Cryobacterium strains.</title>
        <authorList>
            <person name="Liu Q."/>
            <person name="Xin Y.-H."/>
        </authorList>
    </citation>
    <scope>NUCLEOTIDE SEQUENCE [LARGE SCALE GENOMIC DNA]</scope>
    <source>
        <strain evidence="3 5">Hh34</strain>
    </source>
</reference>
<evidence type="ECO:0000256" key="1">
    <source>
        <dbReference type="SAM" id="Phobius"/>
    </source>
</evidence>
<evidence type="ECO:0000313" key="5">
    <source>
        <dbReference type="Proteomes" id="UP000297963"/>
    </source>
</evidence>
<feature type="transmembrane region" description="Helical" evidence="1">
    <location>
        <begin position="65"/>
        <end position="83"/>
    </location>
</feature>